<comment type="caution">
    <text evidence="1">The sequence shown here is derived from an EMBL/GenBank/DDBJ whole genome shotgun (WGS) entry which is preliminary data.</text>
</comment>
<keyword evidence="2" id="KW-1185">Reference proteome</keyword>
<dbReference type="EMBL" id="JAOCZP010000002">
    <property type="protein sequence ID" value="MCT7374697.1"/>
    <property type="molecule type" value="Genomic_DNA"/>
</dbReference>
<evidence type="ECO:0000313" key="2">
    <source>
        <dbReference type="Proteomes" id="UP001320831"/>
    </source>
</evidence>
<dbReference type="RefSeq" id="WP_260901194.1">
    <property type="nucleotide sequence ID" value="NZ_JAOCZP010000002.1"/>
</dbReference>
<gene>
    <name evidence="1" type="ORF">N5A92_06570</name>
</gene>
<sequence>MPLEQSLHRFYKRFVAGSSEPRMRLFIRAGLDGHSWPTRRGNTLTGRLFLPAIAALRKAASLPGLEEQPAMRGERELVMMLHASMVFLGIRRHIYGMPMPSNLDDVVSLYVRTFVEGALPAIRRLHEAGEESLKVTLLAPLPEEPAEAISSDRRRTSNR</sequence>
<evidence type="ECO:0000313" key="1">
    <source>
        <dbReference type="EMBL" id="MCT7374697.1"/>
    </source>
</evidence>
<organism evidence="1 2">
    <name type="scientific">Chelativorans salis</name>
    <dbReference type="NCBI Taxonomy" id="2978478"/>
    <lineage>
        <taxon>Bacteria</taxon>
        <taxon>Pseudomonadati</taxon>
        <taxon>Pseudomonadota</taxon>
        <taxon>Alphaproteobacteria</taxon>
        <taxon>Hyphomicrobiales</taxon>
        <taxon>Phyllobacteriaceae</taxon>
        <taxon>Chelativorans</taxon>
    </lineage>
</organism>
<name>A0ABT2LLJ7_9HYPH</name>
<reference evidence="1 2" key="1">
    <citation type="submission" date="2022-09" db="EMBL/GenBank/DDBJ databases">
        <title>Chelativorans salina sp. nov., a novel slightly halophilic bacterium isolated from a saline lake sediment enrichment.</title>
        <authorList>
            <person name="Gao L."/>
            <person name="Fang B.-Z."/>
            <person name="Li W.-J."/>
        </authorList>
    </citation>
    <scope>NUCLEOTIDE SEQUENCE [LARGE SCALE GENOMIC DNA]</scope>
    <source>
        <strain evidence="1 2">EGI FJ00035</strain>
    </source>
</reference>
<protein>
    <submittedName>
        <fullName evidence="1">Uncharacterized protein</fullName>
    </submittedName>
</protein>
<dbReference type="Proteomes" id="UP001320831">
    <property type="component" value="Unassembled WGS sequence"/>
</dbReference>
<proteinExistence type="predicted"/>
<accession>A0ABT2LLJ7</accession>